<dbReference type="InParanoid" id="A0A068VNM5"/>
<organism evidence="3 4">
    <name type="scientific">Coffea canephora</name>
    <name type="common">Robusta coffee</name>
    <dbReference type="NCBI Taxonomy" id="49390"/>
    <lineage>
        <taxon>Eukaryota</taxon>
        <taxon>Viridiplantae</taxon>
        <taxon>Streptophyta</taxon>
        <taxon>Embryophyta</taxon>
        <taxon>Tracheophyta</taxon>
        <taxon>Spermatophyta</taxon>
        <taxon>Magnoliopsida</taxon>
        <taxon>eudicotyledons</taxon>
        <taxon>Gunneridae</taxon>
        <taxon>Pentapetalae</taxon>
        <taxon>asterids</taxon>
        <taxon>lamiids</taxon>
        <taxon>Gentianales</taxon>
        <taxon>Rubiaceae</taxon>
        <taxon>Ixoroideae</taxon>
        <taxon>Gardenieae complex</taxon>
        <taxon>Bertiereae - Coffeeae clade</taxon>
        <taxon>Coffeeae</taxon>
        <taxon>Coffea</taxon>
    </lineage>
</organism>
<sequence>VAVTHFLFPFLFSVPFPFLSFFLLQHNTATTAAPPPPPSSSSGHTVRHPLPPPPLLSPLLSSLFPLPPLPSLSPPSFSLPLPLSSPLHEFTEKRKKERKVPSLCGSLSVVAVGTFSDPVLVFAYWL</sequence>
<accession>A0A068VNM5</accession>
<feature type="non-terminal residue" evidence="3">
    <location>
        <position position="1"/>
    </location>
</feature>
<protein>
    <submittedName>
        <fullName evidence="3">DH200=94 genomic scaffold, scaffold_3436</fullName>
    </submittedName>
</protein>
<reference evidence="4" key="1">
    <citation type="journal article" date="2014" name="Science">
        <title>The coffee genome provides insight into the convergent evolution of caffeine biosynthesis.</title>
        <authorList>
            <person name="Denoeud F."/>
            <person name="Carretero-Paulet L."/>
            <person name="Dereeper A."/>
            <person name="Droc G."/>
            <person name="Guyot R."/>
            <person name="Pietrella M."/>
            <person name="Zheng C."/>
            <person name="Alberti A."/>
            <person name="Anthony F."/>
            <person name="Aprea G."/>
            <person name="Aury J.M."/>
            <person name="Bento P."/>
            <person name="Bernard M."/>
            <person name="Bocs S."/>
            <person name="Campa C."/>
            <person name="Cenci A."/>
            <person name="Combes M.C."/>
            <person name="Crouzillat D."/>
            <person name="Da Silva C."/>
            <person name="Daddiego L."/>
            <person name="De Bellis F."/>
            <person name="Dussert S."/>
            <person name="Garsmeur O."/>
            <person name="Gayraud T."/>
            <person name="Guignon V."/>
            <person name="Jahn K."/>
            <person name="Jamilloux V."/>
            <person name="Joet T."/>
            <person name="Labadie K."/>
            <person name="Lan T."/>
            <person name="Leclercq J."/>
            <person name="Lepelley M."/>
            <person name="Leroy T."/>
            <person name="Li L.T."/>
            <person name="Librado P."/>
            <person name="Lopez L."/>
            <person name="Munoz A."/>
            <person name="Noel B."/>
            <person name="Pallavicini A."/>
            <person name="Perrotta G."/>
            <person name="Poncet V."/>
            <person name="Pot D."/>
            <person name="Priyono X."/>
            <person name="Rigoreau M."/>
            <person name="Rouard M."/>
            <person name="Rozas J."/>
            <person name="Tranchant-Dubreuil C."/>
            <person name="VanBuren R."/>
            <person name="Zhang Q."/>
            <person name="Andrade A.C."/>
            <person name="Argout X."/>
            <person name="Bertrand B."/>
            <person name="de Kochko A."/>
            <person name="Graziosi G."/>
            <person name="Henry R.J."/>
            <person name="Jayarama X."/>
            <person name="Ming R."/>
            <person name="Nagai C."/>
            <person name="Rounsley S."/>
            <person name="Sankoff D."/>
            <person name="Giuliano G."/>
            <person name="Albert V.A."/>
            <person name="Wincker P."/>
            <person name="Lashermes P."/>
        </authorList>
    </citation>
    <scope>NUCLEOTIDE SEQUENCE [LARGE SCALE GENOMIC DNA]</scope>
    <source>
        <strain evidence="4">cv. DH200-94</strain>
    </source>
</reference>
<evidence type="ECO:0000313" key="3">
    <source>
        <dbReference type="EMBL" id="CDP21328.1"/>
    </source>
</evidence>
<keyword evidence="2" id="KW-1133">Transmembrane helix</keyword>
<feature type="transmembrane region" description="Helical" evidence="2">
    <location>
        <begin position="6"/>
        <end position="24"/>
    </location>
</feature>
<proteinExistence type="predicted"/>
<evidence type="ECO:0000313" key="4">
    <source>
        <dbReference type="Proteomes" id="UP000295252"/>
    </source>
</evidence>
<keyword evidence="2" id="KW-0472">Membrane</keyword>
<keyword evidence="4" id="KW-1185">Reference proteome</keyword>
<gene>
    <name evidence="3" type="ORF">GSCOC_T00013349001</name>
</gene>
<dbReference type="Gramene" id="CDP21328">
    <property type="protein sequence ID" value="CDP21328"/>
    <property type="gene ID" value="GSCOC_T00013349001"/>
</dbReference>
<feature type="region of interest" description="Disordered" evidence="1">
    <location>
        <begin position="30"/>
        <end position="53"/>
    </location>
</feature>
<name>A0A068VNM5_COFCA</name>
<feature type="transmembrane region" description="Helical" evidence="2">
    <location>
        <begin position="103"/>
        <end position="125"/>
    </location>
</feature>
<keyword evidence="2" id="KW-0812">Transmembrane</keyword>
<evidence type="ECO:0000256" key="1">
    <source>
        <dbReference type="SAM" id="MobiDB-lite"/>
    </source>
</evidence>
<dbReference type="AlphaFoldDB" id="A0A068VNM5"/>
<dbReference type="Proteomes" id="UP000295252">
    <property type="component" value="Unassembled WGS sequence"/>
</dbReference>
<dbReference type="EMBL" id="HG742520">
    <property type="protein sequence ID" value="CDP21328.1"/>
    <property type="molecule type" value="Genomic_DNA"/>
</dbReference>
<evidence type="ECO:0000256" key="2">
    <source>
        <dbReference type="SAM" id="Phobius"/>
    </source>
</evidence>